<organism evidence="3 4">
    <name type="scientific">Eggerthella sinensis</name>
    <dbReference type="NCBI Taxonomy" id="242230"/>
    <lineage>
        <taxon>Bacteria</taxon>
        <taxon>Bacillati</taxon>
        <taxon>Actinomycetota</taxon>
        <taxon>Coriobacteriia</taxon>
        <taxon>Eggerthellales</taxon>
        <taxon>Eggerthellaceae</taxon>
        <taxon>Eggerthella</taxon>
    </lineage>
</organism>
<evidence type="ECO:0000259" key="2">
    <source>
        <dbReference type="Pfam" id="PF02517"/>
    </source>
</evidence>
<dbReference type="AlphaFoldDB" id="A0A3N0ITD6"/>
<keyword evidence="3" id="KW-0645">Protease</keyword>
<sequence length="265" mass="26661">MTRTNSTGTLEADRGLARNHRVAVFVAALVAMAACFALLPGATLSDSLVQTAALAAIAVAAVGVSRPAALGGLRARPMGKRRGFGPWIAYVLLVGVVGGAAAFALTPERDAFGVAPALVAQVVALCLLTGVFEEGVFRVLAVDAFAPALGGGQRGALAAAAVSSVLFGALHVSLGDSASAVGAVAVAQTILKPVQAALFGFFMAALYVAARNLWQLAAVHAAFNLAYTGPLLLMGGFQQTYVTGDPLDLALLAATTLLLIPPALA</sequence>
<dbReference type="GO" id="GO:0006508">
    <property type="term" value="P:proteolysis"/>
    <property type="evidence" value="ECO:0007669"/>
    <property type="project" value="UniProtKB-KW"/>
</dbReference>
<proteinExistence type="predicted"/>
<dbReference type="Proteomes" id="UP000270112">
    <property type="component" value="Unassembled WGS sequence"/>
</dbReference>
<dbReference type="GO" id="GO:0080120">
    <property type="term" value="P:CAAX-box protein maturation"/>
    <property type="evidence" value="ECO:0007669"/>
    <property type="project" value="UniProtKB-ARBA"/>
</dbReference>
<evidence type="ECO:0000313" key="3">
    <source>
        <dbReference type="EMBL" id="RNM39592.1"/>
    </source>
</evidence>
<dbReference type="EMBL" id="QICC01000121">
    <property type="protein sequence ID" value="RNM39592.1"/>
    <property type="molecule type" value="Genomic_DNA"/>
</dbReference>
<accession>A0A3N0ITD6</accession>
<keyword evidence="1" id="KW-1133">Transmembrane helix</keyword>
<feature type="transmembrane region" description="Helical" evidence="1">
    <location>
        <begin position="48"/>
        <end position="66"/>
    </location>
</feature>
<protein>
    <submittedName>
        <fullName evidence="3">CPBP family intramembrane metalloprotease</fullName>
    </submittedName>
</protein>
<feature type="domain" description="CAAX prenyl protease 2/Lysostaphin resistance protein A-like" evidence="2">
    <location>
        <begin position="117"/>
        <end position="225"/>
    </location>
</feature>
<name>A0A3N0ITD6_9ACTN</name>
<dbReference type="InterPro" id="IPR003675">
    <property type="entry name" value="Rce1/LyrA-like_dom"/>
</dbReference>
<comment type="caution">
    <text evidence="3">The sequence shown here is derived from an EMBL/GenBank/DDBJ whole genome shotgun (WGS) entry which is preliminary data.</text>
</comment>
<keyword evidence="3" id="KW-0378">Hydrolase</keyword>
<feature type="transmembrane region" description="Helical" evidence="1">
    <location>
        <begin position="194"/>
        <end position="214"/>
    </location>
</feature>
<keyword evidence="3" id="KW-0482">Metalloprotease</keyword>
<dbReference type="Pfam" id="PF02517">
    <property type="entry name" value="Rce1-like"/>
    <property type="match status" value="1"/>
</dbReference>
<evidence type="ECO:0000313" key="4">
    <source>
        <dbReference type="Proteomes" id="UP000270112"/>
    </source>
</evidence>
<evidence type="ECO:0000256" key="1">
    <source>
        <dbReference type="SAM" id="Phobius"/>
    </source>
</evidence>
<dbReference type="GO" id="GO:0004175">
    <property type="term" value="F:endopeptidase activity"/>
    <property type="evidence" value="ECO:0007669"/>
    <property type="project" value="UniProtKB-ARBA"/>
</dbReference>
<feature type="transmembrane region" description="Helical" evidence="1">
    <location>
        <begin position="155"/>
        <end position="174"/>
    </location>
</feature>
<keyword evidence="1" id="KW-0812">Transmembrane</keyword>
<dbReference type="PROSITE" id="PS51257">
    <property type="entry name" value="PROKAR_LIPOPROTEIN"/>
    <property type="match status" value="1"/>
</dbReference>
<feature type="transmembrane region" description="Helical" evidence="1">
    <location>
        <begin position="21"/>
        <end position="42"/>
    </location>
</feature>
<feature type="transmembrane region" description="Helical" evidence="1">
    <location>
        <begin position="111"/>
        <end position="132"/>
    </location>
</feature>
<feature type="non-terminal residue" evidence="3">
    <location>
        <position position="265"/>
    </location>
</feature>
<reference evidence="4" key="1">
    <citation type="submission" date="2018-05" db="EMBL/GenBank/DDBJ databases">
        <title>Genome Sequencing of selected type strains of the family Eggerthellaceae.</title>
        <authorList>
            <person name="Danylec N."/>
            <person name="Stoll D.A."/>
            <person name="Doetsch A."/>
            <person name="Huch M."/>
        </authorList>
    </citation>
    <scope>NUCLEOTIDE SEQUENCE [LARGE SCALE GENOMIC DNA]</scope>
    <source>
        <strain evidence="4">DSM 16107</strain>
    </source>
</reference>
<gene>
    <name evidence="3" type="ORF">DMP09_16495</name>
</gene>
<dbReference type="GO" id="GO:0008237">
    <property type="term" value="F:metallopeptidase activity"/>
    <property type="evidence" value="ECO:0007669"/>
    <property type="project" value="UniProtKB-KW"/>
</dbReference>
<feature type="transmembrane region" description="Helical" evidence="1">
    <location>
        <begin position="221"/>
        <end position="241"/>
    </location>
</feature>
<feature type="transmembrane region" description="Helical" evidence="1">
    <location>
        <begin position="87"/>
        <end position="105"/>
    </location>
</feature>
<keyword evidence="1" id="KW-0472">Membrane</keyword>
<dbReference type="RefSeq" id="WP_148044614.1">
    <property type="nucleotide sequence ID" value="NZ_QICC01000121.1"/>
</dbReference>